<dbReference type="Pfam" id="PF01527">
    <property type="entry name" value="HTH_Tnp_1"/>
    <property type="match status" value="1"/>
</dbReference>
<gene>
    <name evidence="1" type="ORF">GNZ21_08460</name>
</gene>
<dbReference type="SUPFAM" id="SSF46689">
    <property type="entry name" value="Homeodomain-like"/>
    <property type="match status" value="1"/>
</dbReference>
<dbReference type="GO" id="GO:0003677">
    <property type="term" value="F:DNA binding"/>
    <property type="evidence" value="ECO:0007669"/>
    <property type="project" value="InterPro"/>
</dbReference>
<sequence length="98" mass="11192">MAASTSRRKFSSQFKAEAVQLVIQSQRPIITVAEELAINPGTLGNWVKKYRQDNPEPDKTMTPADHGRLAELEEQNRQLKMENEFLKKAAAFFAREQD</sequence>
<dbReference type="Gene3D" id="1.10.10.60">
    <property type="entry name" value="Homeodomain-like"/>
    <property type="match status" value="1"/>
</dbReference>
<keyword evidence="2" id="KW-1185">Reference proteome</keyword>
<dbReference type="InterPro" id="IPR051839">
    <property type="entry name" value="RD_transcriptional_regulator"/>
</dbReference>
<organism evidence="1 2">
    <name type="scientific">Nesterenkonia alkaliphila</name>
    <dbReference type="NCBI Taxonomy" id="1463631"/>
    <lineage>
        <taxon>Bacteria</taxon>
        <taxon>Bacillati</taxon>
        <taxon>Actinomycetota</taxon>
        <taxon>Actinomycetes</taxon>
        <taxon>Micrococcales</taxon>
        <taxon>Micrococcaceae</taxon>
        <taxon>Nesterenkonia</taxon>
    </lineage>
</organism>
<proteinExistence type="predicted"/>
<dbReference type="Proteomes" id="UP000460157">
    <property type="component" value="Unassembled WGS sequence"/>
</dbReference>
<dbReference type="AlphaFoldDB" id="A0A7K1UIT2"/>
<comment type="caution">
    <text evidence="1">The sequence shown here is derived from an EMBL/GenBank/DDBJ whole genome shotgun (WGS) entry which is preliminary data.</text>
</comment>
<dbReference type="InterPro" id="IPR002514">
    <property type="entry name" value="Transposase_8"/>
</dbReference>
<dbReference type="PANTHER" id="PTHR33215">
    <property type="entry name" value="PROTEIN DISTAL ANTENNA"/>
    <property type="match status" value="1"/>
</dbReference>
<dbReference type="GO" id="GO:0004803">
    <property type="term" value="F:transposase activity"/>
    <property type="evidence" value="ECO:0007669"/>
    <property type="project" value="InterPro"/>
</dbReference>
<reference evidence="1 2" key="1">
    <citation type="submission" date="2019-12" db="EMBL/GenBank/DDBJ databases">
        <title>Nesterenkonia muleiensis sp. nov., a novel actinobacterium isolated from sap of Populus euphratica.</title>
        <authorList>
            <person name="Wang R."/>
        </authorList>
    </citation>
    <scope>NUCLEOTIDE SEQUENCE [LARGE SCALE GENOMIC DNA]</scope>
    <source>
        <strain evidence="1 2">F10</strain>
    </source>
</reference>
<dbReference type="InterPro" id="IPR009057">
    <property type="entry name" value="Homeodomain-like_sf"/>
</dbReference>
<evidence type="ECO:0000313" key="2">
    <source>
        <dbReference type="Proteomes" id="UP000460157"/>
    </source>
</evidence>
<dbReference type="EMBL" id="WRPM01000061">
    <property type="protein sequence ID" value="MVT26383.1"/>
    <property type="molecule type" value="Genomic_DNA"/>
</dbReference>
<dbReference type="PANTHER" id="PTHR33215:SF13">
    <property type="entry name" value="PROTEIN DISTAL ANTENNA"/>
    <property type="match status" value="1"/>
</dbReference>
<name>A0A7K1UIT2_9MICC</name>
<dbReference type="GO" id="GO:0006313">
    <property type="term" value="P:DNA transposition"/>
    <property type="evidence" value="ECO:0007669"/>
    <property type="project" value="InterPro"/>
</dbReference>
<evidence type="ECO:0000313" key="1">
    <source>
        <dbReference type="EMBL" id="MVT26383.1"/>
    </source>
</evidence>
<dbReference type="RefSeq" id="WP_157323278.1">
    <property type="nucleotide sequence ID" value="NZ_BMFX01000043.1"/>
</dbReference>
<accession>A0A7K1UIT2</accession>
<dbReference type="OrthoDB" id="52928at2"/>
<protein>
    <submittedName>
        <fullName evidence="1">Transposase</fullName>
    </submittedName>
</protein>